<comment type="caution">
    <text evidence="10">The sequence shown here is derived from an EMBL/GenBank/DDBJ whole genome shotgun (WGS) entry which is preliminary data.</text>
</comment>
<sequence>MGENSKHPGVLLVTLVVVIGTFMAVLDTSILNVALPKLMVLFSVDTKEIEWILTSYMLVSGAVIPIMSYLGDTYGYRNTYAYSLAAFTIGSLLCGLAWSNSSLVAFRVIQALGGGLIMPASMALMFHFVPKEKMGMAMGIYGLSVAVAPSIGPTLGGLIVEAYSWRWLFMINIPLGLLGFSLCQSLLPETPKKPSSHFDFWGLFLASGSAFLYLLALAKGQDWGWTSYSIIMLLVTATAMLALLIVIELNHPSPMLDLRLFQNSQFTYTVIIASGMYIILLGAILLWPIYLQNLRGYSAIQTGMILMPQALAMGFMMPIAGKLYDKVGVRPMAMIGIPLIFLSTYAMHTVTVDTPESVINTWLIIRGIGMGFTFMPINTACLASVPQLKSGAASTLNNLVRAVIGSFGIALTTTLLENRQVFHTHRLVEGLDVFSPSWSLMRDLTTGMLASAGDTSLVQPAMLGIMYGQVQLHATTWAMADVFFAFALLCLVLFPLVLLLKNPSQKTGKPVIAE</sequence>
<feature type="transmembrane region" description="Helical" evidence="8">
    <location>
        <begin position="482"/>
        <end position="500"/>
    </location>
</feature>
<dbReference type="Pfam" id="PF07690">
    <property type="entry name" value="MFS_1"/>
    <property type="match status" value="1"/>
</dbReference>
<feature type="transmembrane region" description="Helical" evidence="8">
    <location>
        <begin position="198"/>
        <end position="216"/>
    </location>
</feature>
<evidence type="ECO:0000256" key="7">
    <source>
        <dbReference type="ARBA" id="ARBA00023136"/>
    </source>
</evidence>
<keyword evidence="5 8" id="KW-0812">Transmembrane</keyword>
<dbReference type="Proteomes" id="UP000294813">
    <property type="component" value="Unassembled WGS sequence"/>
</dbReference>
<accession>A0A4R2R9R9</accession>
<dbReference type="EMBL" id="SLXT01000044">
    <property type="protein sequence ID" value="TCP59980.1"/>
    <property type="molecule type" value="Genomic_DNA"/>
</dbReference>
<dbReference type="RefSeq" id="WP_131920983.1">
    <property type="nucleotide sequence ID" value="NZ_JAOQNU010000045.1"/>
</dbReference>
<evidence type="ECO:0000256" key="8">
    <source>
        <dbReference type="SAM" id="Phobius"/>
    </source>
</evidence>
<feature type="transmembrane region" description="Helical" evidence="8">
    <location>
        <begin position="51"/>
        <end position="70"/>
    </location>
</feature>
<evidence type="ECO:0000256" key="2">
    <source>
        <dbReference type="ARBA" id="ARBA00008537"/>
    </source>
</evidence>
<evidence type="ECO:0000313" key="10">
    <source>
        <dbReference type="EMBL" id="TCP59980.1"/>
    </source>
</evidence>
<comment type="subcellular location">
    <subcellularLocation>
        <location evidence="1">Cell membrane</location>
        <topology evidence="1">Multi-pass membrane protein</topology>
    </subcellularLocation>
</comment>
<dbReference type="Gene3D" id="1.20.1250.20">
    <property type="entry name" value="MFS general substrate transporter like domains"/>
    <property type="match status" value="1"/>
</dbReference>
<feature type="transmembrane region" description="Helical" evidence="8">
    <location>
        <begin position="332"/>
        <end position="351"/>
    </location>
</feature>
<evidence type="ECO:0000256" key="5">
    <source>
        <dbReference type="ARBA" id="ARBA00022692"/>
    </source>
</evidence>
<evidence type="ECO:0000256" key="4">
    <source>
        <dbReference type="ARBA" id="ARBA00022475"/>
    </source>
</evidence>
<comment type="similarity">
    <text evidence="2">Belongs to the major facilitator superfamily. EmrB family.</text>
</comment>
<feature type="transmembrane region" description="Helical" evidence="8">
    <location>
        <begin position="398"/>
        <end position="416"/>
    </location>
</feature>
<dbReference type="PANTHER" id="PTHR42718">
    <property type="entry name" value="MAJOR FACILITATOR SUPERFAMILY MULTIDRUG TRANSPORTER MFSC"/>
    <property type="match status" value="1"/>
</dbReference>
<dbReference type="InterPro" id="IPR020846">
    <property type="entry name" value="MFS_dom"/>
</dbReference>
<dbReference type="InterPro" id="IPR011701">
    <property type="entry name" value="MFS"/>
</dbReference>
<feature type="transmembrane region" description="Helical" evidence="8">
    <location>
        <begin position="363"/>
        <end position="386"/>
    </location>
</feature>
<protein>
    <submittedName>
        <fullName evidence="10">DHA2 family multidrug resistance protein</fullName>
    </submittedName>
</protein>
<organism evidence="10 11">
    <name type="scientific">Heliophilum fasciatum</name>
    <dbReference type="NCBI Taxonomy" id="35700"/>
    <lineage>
        <taxon>Bacteria</taxon>
        <taxon>Bacillati</taxon>
        <taxon>Bacillota</taxon>
        <taxon>Clostridia</taxon>
        <taxon>Eubacteriales</taxon>
        <taxon>Heliobacteriaceae</taxon>
        <taxon>Heliophilum</taxon>
    </lineage>
</organism>
<feature type="transmembrane region" description="Helical" evidence="8">
    <location>
        <begin position="165"/>
        <end position="186"/>
    </location>
</feature>
<proteinExistence type="inferred from homology"/>
<keyword evidence="11" id="KW-1185">Reference proteome</keyword>
<feature type="transmembrane region" description="Helical" evidence="8">
    <location>
        <begin position="296"/>
        <end position="320"/>
    </location>
</feature>
<dbReference type="Gene3D" id="1.20.1720.10">
    <property type="entry name" value="Multidrug resistance protein D"/>
    <property type="match status" value="1"/>
</dbReference>
<feature type="transmembrane region" description="Helical" evidence="8">
    <location>
        <begin position="228"/>
        <end position="247"/>
    </location>
</feature>
<keyword evidence="6 8" id="KW-1133">Transmembrane helix</keyword>
<gene>
    <name evidence="10" type="ORF">EDD73_1448</name>
</gene>
<name>A0A4R2R9R9_9FIRM</name>
<dbReference type="PRINTS" id="PR01036">
    <property type="entry name" value="TCRTETB"/>
</dbReference>
<evidence type="ECO:0000313" key="11">
    <source>
        <dbReference type="Proteomes" id="UP000294813"/>
    </source>
</evidence>
<evidence type="ECO:0000256" key="6">
    <source>
        <dbReference type="ARBA" id="ARBA00022989"/>
    </source>
</evidence>
<feature type="transmembrane region" description="Helical" evidence="8">
    <location>
        <begin position="268"/>
        <end position="290"/>
    </location>
</feature>
<feature type="domain" description="Major facilitator superfamily (MFS) profile" evidence="9">
    <location>
        <begin position="13"/>
        <end position="505"/>
    </location>
</feature>
<dbReference type="PROSITE" id="PS50850">
    <property type="entry name" value="MFS"/>
    <property type="match status" value="1"/>
</dbReference>
<feature type="transmembrane region" description="Helical" evidence="8">
    <location>
        <begin position="79"/>
        <end position="98"/>
    </location>
</feature>
<dbReference type="InterPro" id="IPR036259">
    <property type="entry name" value="MFS_trans_sf"/>
</dbReference>
<keyword evidence="7 8" id="KW-0472">Membrane</keyword>
<evidence type="ECO:0000259" key="9">
    <source>
        <dbReference type="PROSITE" id="PS50850"/>
    </source>
</evidence>
<dbReference type="GO" id="GO:0022857">
    <property type="term" value="F:transmembrane transporter activity"/>
    <property type="evidence" value="ECO:0007669"/>
    <property type="project" value="InterPro"/>
</dbReference>
<dbReference type="GO" id="GO:0005886">
    <property type="term" value="C:plasma membrane"/>
    <property type="evidence" value="ECO:0007669"/>
    <property type="project" value="UniProtKB-SubCell"/>
</dbReference>
<dbReference type="NCBIfam" id="TIGR00711">
    <property type="entry name" value="efflux_EmrB"/>
    <property type="match status" value="1"/>
</dbReference>
<dbReference type="OrthoDB" id="102502at2"/>
<reference evidence="10 11" key="1">
    <citation type="submission" date="2019-03" db="EMBL/GenBank/DDBJ databases">
        <title>Genomic Encyclopedia of Type Strains, Phase IV (KMG-IV): sequencing the most valuable type-strain genomes for metagenomic binning, comparative biology and taxonomic classification.</title>
        <authorList>
            <person name="Goeker M."/>
        </authorList>
    </citation>
    <scope>NUCLEOTIDE SEQUENCE [LARGE SCALE GENOMIC DNA]</scope>
    <source>
        <strain evidence="10 11">DSM 11170</strain>
    </source>
</reference>
<dbReference type="CDD" id="cd17503">
    <property type="entry name" value="MFS_LmrB_MDR_like"/>
    <property type="match status" value="1"/>
</dbReference>
<dbReference type="InterPro" id="IPR004638">
    <property type="entry name" value="EmrB-like"/>
</dbReference>
<dbReference type="PANTHER" id="PTHR42718:SF9">
    <property type="entry name" value="MAJOR FACILITATOR SUPERFAMILY MULTIDRUG TRANSPORTER MFSC"/>
    <property type="match status" value="1"/>
</dbReference>
<keyword evidence="3" id="KW-0813">Transport</keyword>
<dbReference type="SUPFAM" id="SSF103473">
    <property type="entry name" value="MFS general substrate transporter"/>
    <property type="match status" value="2"/>
</dbReference>
<feature type="transmembrane region" description="Helical" evidence="8">
    <location>
        <begin position="104"/>
        <end position="126"/>
    </location>
</feature>
<evidence type="ECO:0000256" key="1">
    <source>
        <dbReference type="ARBA" id="ARBA00004651"/>
    </source>
</evidence>
<keyword evidence="4" id="KW-1003">Cell membrane</keyword>
<feature type="transmembrane region" description="Helical" evidence="8">
    <location>
        <begin position="9"/>
        <end position="31"/>
    </location>
</feature>
<feature type="transmembrane region" description="Helical" evidence="8">
    <location>
        <begin position="138"/>
        <end position="159"/>
    </location>
</feature>
<dbReference type="AlphaFoldDB" id="A0A4R2R9R9"/>
<evidence type="ECO:0000256" key="3">
    <source>
        <dbReference type="ARBA" id="ARBA00022448"/>
    </source>
</evidence>